<dbReference type="Proteomes" id="UP000735302">
    <property type="component" value="Unassembled WGS sequence"/>
</dbReference>
<evidence type="ECO:0000313" key="2">
    <source>
        <dbReference type="EMBL" id="GFO45759.1"/>
    </source>
</evidence>
<name>A0AAV4DNI8_9GAST</name>
<dbReference type="PANTHER" id="PTHR46599">
    <property type="entry name" value="PIGGYBAC TRANSPOSABLE ELEMENT-DERIVED PROTEIN 4"/>
    <property type="match status" value="1"/>
</dbReference>
<sequence>MFDQLIVETNRYAMQTISKYECPTPFSLPCRWKNVTHTDMVGFLVILLHMGVVKKPCIADYWSTDIFIGTSFAPKIMPRARFQDILSQLHVANNEDDLPAQHQDHDPLFKINFVIDHLTTKFQQLYTPSREICIDEAICPFRGRLKFKVYIRNKPHKWGIKLYELCESGSSYVYNFEVYAMKKGLSNRPTDVCLHLIEPLINRGHWLVIMGIIIVKLLIFPSV</sequence>
<accession>A0AAV4DNI8</accession>
<organism evidence="2 3">
    <name type="scientific">Plakobranchus ocellatus</name>
    <dbReference type="NCBI Taxonomy" id="259542"/>
    <lineage>
        <taxon>Eukaryota</taxon>
        <taxon>Metazoa</taxon>
        <taxon>Spiralia</taxon>
        <taxon>Lophotrochozoa</taxon>
        <taxon>Mollusca</taxon>
        <taxon>Gastropoda</taxon>
        <taxon>Heterobranchia</taxon>
        <taxon>Euthyneura</taxon>
        <taxon>Panpulmonata</taxon>
        <taxon>Sacoglossa</taxon>
        <taxon>Placobranchoidea</taxon>
        <taxon>Plakobranchidae</taxon>
        <taxon>Plakobranchus</taxon>
    </lineage>
</organism>
<dbReference type="PANTHER" id="PTHR46599:SF3">
    <property type="entry name" value="PIGGYBAC TRANSPOSABLE ELEMENT-DERIVED PROTEIN 4"/>
    <property type="match status" value="1"/>
</dbReference>
<keyword evidence="3" id="KW-1185">Reference proteome</keyword>
<dbReference type="AlphaFoldDB" id="A0AAV4DNI8"/>
<evidence type="ECO:0000313" key="3">
    <source>
        <dbReference type="Proteomes" id="UP000735302"/>
    </source>
</evidence>
<feature type="domain" description="PiggyBac transposable element-derived protein" evidence="1">
    <location>
        <begin position="1"/>
        <end position="209"/>
    </location>
</feature>
<dbReference type="EMBL" id="BLXT01008065">
    <property type="protein sequence ID" value="GFO45759.1"/>
    <property type="molecule type" value="Genomic_DNA"/>
</dbReference>
<gene>
    <name evidence="2" type="ORF">PoB_007226400</name>
</gene>
<evidence type="ECO:0000259" key="1">
    <source>
        <dbReference type="Pfam" id="PF13843"/>
    </source>
</evidence>
<reference evidence="2 3" key="1">
    <citation type="journal article" date="2021" name="Elife">
        <title>Chloroplast acquisition without the gene transfer in kleptoplastic sea slugs, Plakobranchus ocellatus.</title>
        <authorList>
            <person name="Maeda T."/>
            <person name="Takahashi S."/>
            <person name="Yoshida T."/>
            <person name="Shimamura S."/>
            <person name="Takaki Y."/>
            <person name="Nagai Y."/>
            <person name="Toyoda A."/>
            <person name="Suzuki Y."/>
            <person name="Arimoto A."/>
            <person name="Ishii H."/>
            <person name="Satoh N."/>
            <person name="Nishiyama T."/>
            <person name="Hasebe M."/>
            <person name="Maruyama T."/>
            <person name="Minagawa J."/>
            <person name="Obokata J."/>
            <person name="Shigenobu S."/>
        </authorList>
    </citation>
    <scope>NUCLEOTIDE SEQUENCE [LARGE SCALE GENOMIC DNA]</scope>
</reference>
<dbReference type="InterPro" id="IPR029526">
    <property type="entry name" value="PGBD"/>
</dbReference>
<comment type="caution">
    <text evidence="2">The sequence shown here is derived from an EMBL/GenBank/DDBJ whole genome shotgun (WGS) entry which is preliminary data.</text>
</comment>
<proteinExistence type="predicted"/>
<dbReference type="Pfam" id="PF13843">
    <property type="entry name" value="DDE_Tnp_1_7"/>
    <property type="match status" value="1"/>
</dbReference>
<protein>
    <submittedName>
        <fullName evidence="2">PiggyBac transposable element-derived protein 4</fullName>
    </submittedName>
</protein>